<keyword evidence="1" id="KW-0805">Transcription regulation</keyword>
<dbReference type="PROSITE" id="PS00622">
    <property type="entry name" value="HTH_LUXR_1"/>
    <property type="match status" value="1"/>
</dbReference>
<name>A0AAW4WT93_9FIRM</name>
<keyword evidence="2" id="KW-0238">DNA-binding</keyword>
<evidence type="ECO:0000313" key="6">
    <source>
        <dbReference type="Proteomes" id="UP001199296"/>
    </source>
</evidence>
<feature type="domain" description="HTH luxR-type" evidence="4">
    <location>
        <begin position="191"/>
        <end position="256"/>
    </location>
</feature>
<dbReference type="GO" id="GO:0003677">
    <property type="term" value="F:DNA binding"/>
    <property type="evidence" value="ECO:0007669"/>
    <property type="project" value="UniProtKB-KW"/>
</dbReference>
<dbReference type="Gene3D" id="1.10.10.10">
    <property type="entry name" value="Winged helix-like DNA-binding domain superfamily/Winged helix DNA-binding domain"/>
    <property type="match status" value="1"/>
</dbReference>
<dbReference type="GO" id="GO:0006355">
    <property type="term" value="P:regulation of DNA-templated transcription"/>
    <property type="evidence" value="ECO:0007669"/>
    <property type="project" value="InterPro"/>
</dbReference>
<dbReference type="CDD" id="cd06170">
    <property type="entry name" value="LuxR_C_like"/>
    <property type="match status" value="1"/>
</dbReference>
<dbReference type="SMART" id="SM00421">
    <property type="entry name" value="HTH_LUXR"/>
    <property type="match status" value="1"/>
</dbReference>
<evidence type="ECO:0000256" key="1">
    <source>
        <dbReference type="ARBA" id="ARBA00023015"/>
    </source>
</evidence>
<protein>
    <submittedName>
        <fullName evidence="5">Helix-turn-helix transcriptional regulator</fullName>
    </submittedName>
</protein>
<keyword evidence="3" id="KW-0804">Transcription</keyword>
<comment type="caution">
    <text evidence="5">The sequence shown here is derived from an EMBL/GenBank/DDBJ whole genome shotgun (WGS) entry which is preliminary data.</text>
</comment>
<dbReference type="Proteomes" id="UP001199296">
    <property type="component" value="Unassembled WGS sequence"/>
</dbReference>
<organism evidence="5 6">
    <name type="scientific">Halanaerobium polyolivorans</name>
    <dbReference type="NCBI Taxonomy" id="2886943"/>
    <lineage>
        <taxon>Bacteria</taxon>
        <taxon>Bacillati</taxon>
        <taxon>Bacillota</taxon>
        <taxon>Clostridia</taxon>
        <taxon>Halanaerobiales</taxon>
        <taxon>Halanaerobiaceae</taxon>
        <taxon>Halanaerobium</taxon>
    </lineage>
</organism>
<dbReference type="InterPro" id="IPR036388">
    <property type="entry name" value="WH-like_DNA-bd_sf"/>
</dbReference>
<dbReference type="PANTHER" id="PTHR44688">
    <property type="entry name" value="DNA-BINDING TRANSCRIPTIONAL ACTIVATOR DEVR_DOSR"/>
    <property type="match status" value="1"/>
</dbReference>
<dbReference type="Gene3D" id="3.30.450.40">
    <property type="match status" value="1"/>
</dbReference>
<dbReference type="PANTHER" id="PTHR44688:SF16">
    <property type="entry name" value="DNA-BINDING TRANSCRIPTIONAL ACTIVATOR DEVR_DOSR"/>
    <property type="match status" value="1"/>
</dbReference>
<reference evidence="5 6" key="1">
    <citation type="submission" date="2021-10" db="EMBL/GenBank/DDBJ databases">
        <authorList>
            <person name="Grouzdev D.S."/>
            <person name="Pantiukh K.S."/>
            <person name="Krutkina M.S."/>
        </authorList>
    </citation>
    <scope>NUCLEOTIDE SEQUENCE [LARGE SCALE GENOMIC DNA]</scope>
    <source>
        <strain evidence="5 6">Z-7514</strain>
    </source>
</reference>
<keyword evidence="6" id="KW-1185">Reference proteome</keyword>
<evidence type="ECO:0000259" key="4">
    <source>
        <dbReference type="PROSITE" id="PS50043"/>
    </source>
</evidence>
<dbReference type="SUPFAM" id="SSF46894">
    <property type="entry name" value="C-terminal effector domain of the bipartite response regulators"/>
    <property type="match status" value="1"/>
</dbReference>
<dbReference type="InterPro" id="IPR000792">
    <property type="entry name" value="Tscrpt_reg_LuxR_C"/>
</dbReference>
<dbReference type="RefSeq" id="WP_229342892.1">
    <property type="nucleotide sequence ID" value="NZ_JAJFAT010000001.1"/>
</dbReference>
<sequence length="257" mass="30439">MNSLEKIEWEKIFAFIAKTGKIMDLNKYSHYFIQELNKLIPFYAANFFLCEKEKKELKEPICFNISNSALQAYQNYYYKLDDIRKIAFDKPEPIRSTDLMNYKKWINTEYFNDFLQSNNLFYSCGIDIHFDDNLLGTISIFRRKEDGNFELNDLVYLKLISEHSANHLYKLYKINKLKRENQINNEKLINKSANKYNLTDREKEVLKLTIQGLSNQEIAAKLFISVNTVKKHISHLFNKCGASSRTELIPMIYNLEC</sequence>
<evidence type="ECO:0000256" key="3">
    <source>
        <dbReference type="ARBA" id="ARBA00023163"/>
    </source>
</evidence>
<evidence type="ECO:0000256" key="2">
    <source>
        <dbReference type="ARBA" id="ARBA00023125"/>
    </source>
</evidence>
<dbReference type="PRINTS" id="PR00038">
    <property type="entry name" value="HTHLUXR"/>
</dbReference>
<dbReference type="EMBL" id="JAJFAT010000001">
    <property type="protein sequence ID" value="MCC3143735.1"/>
    <property type="molecule type" value="Genomic_DNA"/>
</dbReference>
<dbReference type="PROSITE" id="PS50043">
    <property type="entry name" value="HTH_LUXR_2"/>
    <property type="match status" value="1"/>
</dbReference>
<accession>A0AAW4WT93</accession>
<dbReference type="AlphaFoldDB" id="A0AAW4WT93"/>
<dbReference type="InterPro" id="IPR016032">
    <property type="entry name" value="Sig_transdc_resp-reg_C-effctor"/>
</dbReference>
<gene>
    <name evidence="5" type="ORF">LJ207_00145</name>
</gene>
<proteinExistence type="predicted"/>
<dbReference type="Pfam" id="PF00196">
    <property type="entry name" value="GerE"/>
    <property type="match status" value="1"/>
</dbReference>
<evidence type="ECO:0000313" key="5">
    <source>
        <dbReference type="EMBL" id="MCC3143735.1"/>
    </source>
</evidence>
<dbReference type="InterPro" id="IPR029016">
    <property type="entry name" value="GAF-like_dom_sf"/>
</dbReference>